<dbReference type="SUPFAM" id="SSF52540">
    <property type="entry name" value="P-loop containing nucleoside triphosphate hydrolases"/>
    <property type="match status" value="1"/>
</dbReference>
<evidence type="ECO:0000259" key="4">
    <source>
        <dbReference type="Pfam" id="PF13087"/>
    </source>
</evidence>
<feature type="region of interest" description="Disordered" evidence="2">
    <location>
        <begin position="1254"/>
        <end position="1287"/>
    </location>
</feature>
<dbReference type="Gene3D" id="3.40.50.300">
    <property type="entry name" value="P-loop containing nucleotide triphosphate hydrolases"/>
    <property type="match status" value="3"/>
</dbReference>
<dbReference type="InterPro" id="IPR045055">
    <property type="entry name" value="DNA2/NAM7-like"/>
</dbReference>
<keyword evidence="1" id="KW-0347">Helicase</keyword>
<feature type="region of interest" description="Disordered" evidence="2">
    <location>
        <begin position="1315"/>
        <end position="1356"/>
    </location>
</feature>
<feature type="domain" description="DNA2/NAM7 helicase helicase" evidence="3">
    <location>
        <begin position="379"/>
        <end position="761"/>
    </location>
</feature>
<keyword evidence="1" id="KW-0547">Nucleotide-binding</keyword>
<dbReference type="Pfam" id="PF13086">
    <property type="entry name" value="AAA_11"/>
    <property type="match status" value="1"/>
</dbReference>
<dbReference type="PANTHER" id="PTHR10887">
    <property type="entry name" value="DNA2/NAM7 HELICASE FAMILY"/>
    <property type="match status" value="1"/>
</dbReference>
<dbReference type="InterPro" id="IPR057373">
    <property type="entry name" value="ZNFX1"/>
</dbReference>
<evidence type="ECO:0000256" key="1">
    <source>
        <dbReference type="ARBA" id="ARBA00022806"/>
    </source>
</evidence>
<dbReference type="Proteomes" id="UP001595075">
    <property type="component" value="Unassembled WGS sequence"/>
</dbReference>
<organism evidence="6 7">
    <name type="scientific">Oculimacula yallundae</name>
    <dbReference type="NCBI Taxonomy" id="86028"/>
    <lineage>
        <taxon>Eukaryota</taxon>
        <taxon>Fungi</taxon>
        <taxon>Dikarya</taxon>
        <taxon>Ascomycota</taxon>
        <taxon>Pezizomycotina</taxon>
        <taxon>Leotiomycetes</taxon>
        <taxon>Helotiales</taxon>
        <taxon>Ploettnerulaceae</taxon>
        <taxon>Oculimacula</taxon>
    </lineage>
</organism>
<dbReference type="EMBL" id="JAZHXI010000017">
    <property type="protein sequence ID" value="KAL2062469.1"/>
    <property type="molecule type" value="Genomic_DNA"/>
</dbReference>
<reference evidence="6 7" key="1">
    <citation type="journal article" date="2024" name="Commun. Biol.">
        <title>Comparative genomic analysis of thermophilic fungi reveals convergent evolutionary adaptations and gene losses.</title>
        <authorList>
            <person name="Steindorff A.S."/>
            <person name="Aguilar-Pontes M.V."/>
            <person name="Robinson A.J."/>
            <person name="Andreopoulos B."/>
            <person name="LaButti K."/>
            <person name="Kuo A."/>
            <person name="Mondo S."/>
            <person name="Riley R."/>
            <person name="Otillar R."/>
            <person name="Haridas S."/>
            <person name="Lipzen A."/>
            <person name="Grimwood J."/>
            <person name="Schmutz J."/>
            <person name="Clum A."/>
            <person name="Reid I.D."/>
            <person name="Moisan M.C."/>
            <person name="Butler G."/>
            <person name="Nguyen T.T.M."/>
            <person name="Dewar K."/>
            <person name="Conant G."/>
            <person name="Drula E."/>
            <person name="Henrissat B."/>
            <person name="Hansel C."/>
            <person name="Singer S."/>
            <person name="Hutchinson M.I."/>
            <person name="de Vries R.P."/>
            <person name="Natvig D.O."/>
            <person name="Powell A.J."/>
            <person name="Tsang A."/>
            <person name="Grigoriev I.V."/>
        </authorList>
    </citation>
    <scope>NUCLEOTIDE SEQUENCE [LARGE SCALE GENOMIC DNA]</scope>
    <source>
        <strain evidence="6 7">CBS 494.80</strain>
    </source>
</reference>
<proteinExistence type="predicted"/>
<gene>
    <name evidence="6" type="ORF">VTL71DRAFT_6735</name>
</gene>
<protein>
    <submittedName>
        <fullName evidence="6">Uncharacterized protein</fullName>
    </submittedName>
</protein>
<dbReference type="Pfam" id="PF25396">
    <property type="entry name" value="ZNFX1"/>
    <property type="match status" value="1"/>
</dbReference>
<dbReference type="CDD" id="cd18808">
    <property type="entry name" value="SF1_C_Upf1"/>
    <property type="match status" value="1"/>
</dbReference>
<comment type="caution">
    <text evidence="6">The sequence shown here is derived from an EMBL/GenBank/DDBJ whole genome shotgun (WGS) entry which is preliminary data.</text>
</comment>
<dbReference type="InterPro" id="IPR041677">
    <property type="entry name" value="DNA2/NAM7_AAA_11"/>
</dbReference>
<dbReference type="InterPro" id="IPR027417">
    <property type="entry name" value="P-loop_NTPase"/>
</dbReference>
<dbReference type="InterPro" id="IPR041679">
    <property type="entry name" value="DNA2/NAM7-like_C"/>
</dbReference>
<name>A0ABR4BXS0_9HELO</name>
<feature type="domain" description="ZNFX1" evidence="5">
    <location>
        <begin position="180"/>
        <end position="289"/>
    </location>
</feature>
<feature type="region of interest" description="Disordered" evidence="2">
    <location>
        <begin position="1450"/>
        <end position="1476"/>
    </location>
</feature>
<dbReference type="PANTHER" id="PTHR10887:SF341">
    <property type="entry name" value="NFX1-TYPE ZINC FINGER-CONTAINING PROTEIN 1"/>
    <property type="match status" value="1"/>
</dbReference>
<accession>A0ABR4BXS0</accession>
<evidence type="ECO:0000256" key="2">
    <source>
        <dbReference type="SAM" id="MobiDB-lite"/>
    </source>
</evidence>
<keyword evidence="1" id="KW-0067">ATP-binding</keyword>
<feature type="compositionally biased region" description="Polar residues" evidence="2">
    <location>
        <begin position="1453"/>
        <end position="1469"/>
    </location>
</feature>
<evidence type="ECO:0000259" key="5">
    <source>
        <dbReference type="Pfam" id="PF25396"/>
    </source>
</evidence>
<keyword evidence="7" id="KW-1185">Reference proteome</keyword>
<dbReference type="InterPro" id="IPR047187">
    <property type="entry name" value="SF1_C_Upf1"/>
</dbReference>
<dbReference type="Pfam" id="PF13087">
    <property type="entry name" value="AAA_12"/>
    <property type="match status" value="1"/>
</dbReference>
<keyword evidence="1" id="KW-0378">Hydrolase</keyword>
<evidence type="ECO:0000259" key="3">
    <source>
        <dbReference type="Pfam" id="PF13086"/>
    </source>
</evidence>
<evidence type="ECO:0000313" key="6">
    <source>
        <dbReference type="EMBL" id="KAL2062469.1"/>
    </source>
</evidence>
<feature type="domain" description="DNA2/NAM7 helicase-like C-terminal" evidence="4">
    <location>
        <begin position="775"/>
        <end position="968"/>
    </location>
</feature>
<sequence length="1526" mass="168855">MPQSLLATSLNDDVLILRATGQFPRFLRYSSPPRNRTSVAKSSLIEVPGNNPVQNTIAQYPMSSTKRSRDARGILEEHVKKTYENNAFPQAWRNLPEIPTSEEIKPVFKDPITTTQEPEEWNTYQRDFIYDQKLPHNIVDGPWPSKEAYLGAHYQIIREDAIASLRNAVLEVQTHPSMEESDDTRIYTGVTFIGLQLSRIGVASRIEFSCERAGMRIRWDQSKRLVQGTIVALTPEKDMFKTICKVATVASRVIDGGLDQDPPTIDLFWGDVKDIVIDPVEKYVMVESRAGYFEASRHTMVAMQKLMTERFSFAKELVDLDQIIEAPLYVQEDPIKNLDYLERSAQEKDGLTMVPSSEVSPLFAVDVLNDFPKNLHCGMDKSQISACQNMITKRLAIVQGPPGTGKTFVSISALEVMIRNLAPGDPPIIVAAQTNHALDQLLNHILCFEPEIVRLGGRSDRENVAIKKRTFYELGQVTDTSLFRKGLGASAKEHRALCDEIIGVLSPLLNDALLTADTLLEHGLITEGQRRSLDAGDWAVEHGKDNVPTEDLAGWLTESQLMKIPGAPPVNLGFPLEEGDIEAEQLRQLEQEAADASSPEDKEVEFGLGGPWVPFGRKVTGRHTAAVVDSAARRKLSRCKDLFEIPLSDRGQMYRYFEKQMNKIVMQKLQEYLVKYKRYVEDNYITKSMFNIKLMQHLGIKVVGCTTTGLSKYRGLLSALEPRTLLIEEAAETLESKIIAGMMESLQQLILVGDHKQLQASCTVQALQDEPYNLSISMFERLVNNGMPFVMLNHQRRMVPEVRKLLCIEPDPFYTDLHDHESVLDRVNNRPPVPGMGGRNAYFFSHNWWESRTSEGSCYNLPEAEMIVAFYNYLILNGVKSSQITVLTFYNGQRKTIIKLLKQHAGLGGISYFNVFTVDSYQGEENDIILLSMVRSNTTLGVGFLDNKNRLVVALSRARRGLYLFGNSMTLAGGEASELAIGRDPLFEPLLLYMRDQGQYNIEGGLPITCAQHNASEAVRDAAKGESFLAAIPVSSCATPSTTLESFVEKPVPELCLVDMAALEIVERPAFVIIVKFPSDLSLMFPTILSIGTWIKKAKVQQRALSRVQIPMVLAAVKLDLAMIQTHTVPQMFVMACIYRTPEYRGMGDKCHRTSILKTQLAEPSQINLQASPLDEAFLPPPLYRAYGHEPIVDKRHPGFEKWANYDAKTADRELDEKQRSEAAKLPKPAASVIQETYIPVAFDKNGVRIVKSSGRVRSRVNRAQGDDSTAPKTAPTPSAGPGTVDDHITTTVEQLQAQLQKREGLDASKDKAKEIGSVQEKSANTKQKRPTLSKVLTSEPDMKAASFPSLGSKNPVKSASSVLLNGWENKAPETAANSGHQNAVDTSGSIGPRVSLAASDPTASKTPTVAATADLLGLLDFEDAPYSQLIPANVVPASLDLPGQWRSIIPSAGSQETHGTAGSESSSAVVEPKQATEDQEVLIDFGNHLPIHVSPSHKESLVEVTEVSAPAQSGVFNDSDDLISF</sequence>
<evidence type="ECO:0000313" key="7">
    <source>
        <dbReference type="Proteomes" id="UP001595075"/>
    </source>
</evidence>